<feature type="compositionally biased region" description="Polar residues" evidence="1">
    <location>
        <begin position="122"/>
        <end position="134"/>
    </location>
</feature>
<dbReference type="Proteomes" id="UP001140949">
    <property type="component" value="Unassembled WGS sequence"/>
</dbReference>
<comment type="caution">
    <text evidence="2">The sequence shown here is derived from an EMBL/GenBank/DDBJ whole genome shotgun (WGS) entry which is preliminary data.</text>
</comment>
<proteinExistence type="predicted"/>
<evidence type="ECO:0000313" key="3">
    <source>
        <dbReference type="Proteomes" id="UP001140949"/>
    </source>
</evidence>
<protein>
    <submittedName>
        <fullName evidence="2">Proline-rich protein HaeIII subfamily 1-like</fullName>
    </submittedName>
</protein>
<dbReference type="AlphaFoldDB" id="A0AAX6DK43"/>
<reference evidence="2" key="1">
    <citation type="journal article" date="2023" name="GigaByte">
        <title>Genome assembly of the bearded iris, Iris pallida Lam.</title>
        <authorList>
            <person name="Bruccoleri R.E."/>
            <person name="Oakeley E.J."/>
            <person name="Faust A.M.E."/>
            <person name="Altorfer M."/>
            <person name="Dessus-Babus S."/>
            <person name="Burckhardt D."/>
            <person name="Oertli M."/>
            <person name="Naumann U."/>
            <person name="Petersen F."/>
            <person name="Wong J."/>
        </authorList>
    </citation>
    <scope>NUCLEOTIDE SEQUENCE</scope>
    <source>
        <strain evidence="2">GSM-AAB239-AS_SAM_17_03QT</strain>
    </source>
</reference>
<accession>A0AAX6DK43</accession>
<evidence type="ECO:0000256" key="1">
    <source>
        <dbReference type="SAM" id="MobiDB-lite"/>
    </source>
</evidence>
<feature type="region of interest" description="Disordered" evidence="1">
    <location>
        <begin position="30"/>
        <end position="60"/>
    </location>
</feature>
<organism evidence="2 3">
    <name type="scientific">Iris pallida</name>
    <name type="common">Sweet iris</name>
    <dbReference type="NCBI Taxonomy" id="29817"/>
    <lineage>
        <taxon>Eukaryota</taxon>
        <taxon>Viridiplantae</taxon>
        <taxon>Streptophyta</taxon>
        <taxon>Embryophyta</taxon>
        <taxon>Tracheophyta</taxon>
        <taxon>Spermatophyta</taxon>
        <taxon>Magnoliopsida</taxon>
        <taxon>Liliopsida</taxon>
        <taxon>Asparagales</taxon>
        <taxon>Iridaceae</taxon>
        <taxon>Iridoideae</taxon>
        <taxon>Irideae</taxon>
        <taxon>Iris</taxon>
    </lineage>
</organism>
<gene>
    <name evidence="2" type="ORF">M6B38_240190</name>
</gene>
<name>A0AAX6DK43_IRIPA</name>
<evidence type="ECO:0000313" key="2">
    <source>
        <dbReference type="EMBL" id="KAJ6792173.1"/>
    </source>
</evidence>
<keyword evidence="3" id="KW-1185">Reference proteome</keyword>
<sequence>MHLYLSLSLNIFFSYTTIQNRQQHTTCHHHHCSTTTYTPPPPSKPDHTSLPRPPPPPWAAIAATTVHSSISSSISSSSMNTKPTTLHLVNRPPITTTFVVPLPGHASPLSSHLRAQPRAAGESNSSCHSSSTAQ</sequence>
<feature type="region of interest" description="Disordered" evidence="1">
    <location>
        <begin position="101"/>
        <end position="134"/>
    </location>
</feature>
<dbReference type="EMBL" id="JANAVB010044019">
    <property type="protein sequence ID" value="KAJ6792173.1"/>
    <property type="molecule type" value="Genomic_DNA"/>
</dbReference>
<reference evidence="2" key="2">
    <citation type="submission" date="2023-04" db="EMBL/GenBank/DDBJ databases">
        <authorList>
            <person name="Bruccoleri R.E."/>
            <person name="Oakeley E.J."/>
            <person name="Faust A.-M."/>
            <person name="Dessus-Babus S."/>
            <person name="Altorfer M."/>
            <person name="Burckhardt D."/>
            <person name="Oertli M."/>
            <person name="Naumann U."/>
            <person name="Petersen F."/>
            <person name="Wong J."/>
        </authorList>
    </citation>
    <scope>NUCLEOTIDE SEQUENCE</scope>
    <source>
        <strain evidence="2">GSM-AAB239-AS_SAM_17_03QT</strain>
        <tissue evidence="2">Leaf</tissue>
    </source>
</reference>